<reference evidence="10" key="1">
    <citation type="journal article" date="2019" name="Int. J. Syst. Evol. Microbiol.">
        <title>The Global Catalogue of Microorganisms (GCM) 10K type strain sequencing project: providing services to taxonomists for standard genome sequencing and annotation.</title>
        <authorList>
            <consortium name="The Broad Institute Genomics Platform"/>
            <consortium name="The Broad Institute Genome Sequencing Center for Infectious Disease"/>
            <person name="Wu L."/>
            <person name="Ma J."/>
        </authorList>
    </citation>
    <scope>NUCLEOTIDE SEQUENCE [LARGE SCALE GENOMIC DNA]</scope>
    <source>
        <strain evidence="10">KCTC 33576</strain>
    </source>
</reference>
<gene>
    <name evidence="9" type="ORF">ACFSYH_07005</name>
</gene>
<proteinExistence type="inferred from homology"/>
<evidence type="ECO:0000256" key="4">
    <source>
        <dbReference type="ARBA" id="ARBA00022692"/>
    </source>
</evidence>
<dbReference type="Proteomes" id="UP001597391">
    <property type="component" value="Unassembled WGS sequence"/>
</dbReference>
<evidence type="ECO:0000256" key="7">
    <source>
        <dbReference type="SAM" id="MobiDB-lite"/>
    </source>
</evidence>
<dbReference type="Pfam" id="PF01899">
    <property type="entry name" value="MNHE"/>
    <property type="match status" value="1"/>
</dbReference>
<dbReference type="PANTHER" id="PTHR34584">
    <property type="entry name" value="NA(+)/H(+) ANTIPORTER SUBUNIT E1"/>
    <property type="match status" value="1"/>
</dbReference>
<dbReference type="InterPro" id="IPR002758">
    <property type="entry name" value="Cation_antiport_E"/>
</dbReference>
<keyword evidence="3" id="KW-1003">Cell membrane</keyword>
<dbReference type="RefSeq" id="WP_377466142.1">
    <property type="nucleotide sequence ID" value="NZ_JBHUOP010000003.1"/>
</dbReference>
<accession>A0ABW5XEK9</accession>
<dbReference type="PANTHER" id="PTHR34584:SF1">
    <property type="entry name" value="NA(+)_H(+) ANTIPORTER SUBUNIT E1"/>
    <property type="match status" value="1"/>
</dbReference>
<keyword evidence="4 8" id="KW-0812">Transmembrane</keyword>
<sequence length="209" mass="23017">MSFKDRVKNIQWGTVAWLVVVWVLLWGDLSWGNVIGGFILGVVVVIIMPLPQIEFHGRIRLGFFLILIGRFLYDLVSSSFQVAMQAFQFGKTPHGAIVRVKLRSDSDLYMTLTSQLSCLVPGSLVIEAHPITQTLYVHVLDLEGYGGADKVRNDVRALEARVMRAFASRDELERAGVSLRHLTTSSVAEDASVSTSGAGDTLHTKGSDK</sequence>
<evidence type="ECO:0000256" key="5">
    <source>
        <dbReference type="ARBA" id="ARBA00022989"/>
    </source>
</evidence>
<comment type="caution">
    <text evidence="9">The sequence shown here is derived from an EMBL/GenBank/DDBJ whole genome shotgun (WGS) entry which is preliminary data.</text>
</comment>
<evidence type="ECO:0000256" key="3">
    <source>
        <dbReference type="ARBA" id="ARBA00022475"/>
    </source>
</evidence>
<comment type="subcellular location">
    <subcellularLocation>
        <location evidence="1">Cell membrane</location>
        <topology evidence="1">Multi-pass membrane protein</topology>
    </subcellularLocation>
</comment>
<evidence type="ECO:0000256" key="2">
    <source>
        <dbReference type="ARBA" id="ARBA00006228"/>
    </source>
</evidence>
<name>A0ABW5XEK9_9MICO</name>
<keyword evidence="5 8" id="KW-1133">Transmembrane helix</keyword>
<evidence type="ECO:0000256" key="8">
    <source>
        <dbReference type="SAM" id="Phobius"/>
    </source>
</evidence>
<evidence type="ECO:0000313" key="10">
    <source>
        <dbReference type="Proteomes" id="UP001597391"/>
    </source>
</evidence>
<protein>
    <submittedName>
        <fullName evidence="9">Na+/H+ antiporter subunit E</fullName>
    </submittedName>
</protein>
<feature type="transmembrane region" description="Helical" evidence="8">
    <location>
        <begin position="7"/>
        <end position="25"/>
    </location>
</feature>
<dbReference type="EMBL" id="JBHUOP010000003">
    <property type="protein sequence ID" value="MFD2840318.1"/>
    <property type="molecule type" value="Genomic_DNA"/>
</dbReference>
<evidence type="ECO:0000256" key="1">
    <source>
        <dbReference type="ARBA" id="ARBA00004651"/>
    </source>
</evidence>
<feature type="region of interest" description="Disordered" evidence="7">
    <location>
        <begin position="190"/>
        <end position="209"/>
    </location>
</feature>
<evidence type="ECO:0000313" key="9">
    <source>
        <dbReference type="EMBL" id="MFD2840318.1"/>
    </source>
</evidence>
<keyword evidence="10" id="KW-1185">Reference proteome</keyword>
<comment type="similarity">
    <text evidence="2">Belongs to the CPA3 antiporters (TC 2.A.63) subunit E family.</text>
</comment>
<feature type="transmembrane region" description="Helical" evidence="8">
    <location>
        <begin position="31"/>
        <end position="50"/>
    </location>
</feature>
<keyword evidence="6 8" id="KW-0472">Membrane</keyword>
<organism evidence="9 10">
    <name type="scientific">Populibacterium corticicola</name>
    <dbReference type="NCBI Taxonomy" id="1812826"/>
    <lineage>
        <taxon>Bacteria</taxon>
        <taxon>Bacillati</taxon>
        <taxon>Actinomycetota</taxon>
        <taxon>Actinomycetes</taxon>
        <taxon>Micrococcales</taxon>
        <taxon>Jonesiaceae</taxon>
        <taxon>Populibacterium</taxon>
    </lineage>
</organism>
<dbReference type="NCBIfam" id="NF006521">
    <property type="entry name" value="PRK08965.1-5"/>
    <property type="match status" value="1"/>
</dbReference>
<evidence type="ECO:0000256" key="6">
    <source>
        <dbReference type="ARBA" id="ARBA00023136"/>
    </source>
</evidence>